<feature type="DNA-binding region" description="H-T-H motif" evidence="4">
    <location>
        <begin position="33"/>
        <end position="52"/>
    </location>
</feature>
<dbReference type="Proteomes" id="UP000662914">
    <property type="component" value="Chromosome"/>
</dbReference>
<dbReference type="EMBL" id="AP021857">
    <property type="protein sequence ID" value="BBO20516.1"/>
    <property type="molecule type" value="Genomic_DNA"/>
</dbReference>
<proteinExistence type="predicted"/>
<dbReference type="PANTHER" id="PTHR30055:SF234">
    <property type="entry name" value="HTH-TYPE TRANSCRIPTIONAL REGULATOR BETI"/>
    <property type="match status" value="1"/>
</dbReference>
<protein>
    <submittedName>
        <fullName evidence="6">TetR family transcriptional regulator</fullName>
    </submittedName>
</protein>
<feature type="domain" description="HTH tetR-type" evidence="5">
    <location>
        <begin position="10"/>
        <end position="70"/>
    </location>
</feature>
<evidence type="ECO:0000259" key="5">
    <source>
        <dbReference type="PROSITE" id="PS50977"/>
    </source>
</evidence>
<evidence type="ECO:0000313" key="6">
    <source>
        <dbReference type="EMBL" id="BBO20516.1"/>
    </source>
</evidence>
<evidence type="ECO:0000313" key="7">
    <source>
        <dbReference type="Proteomes" id="UP000662914"/>
    </source>
</evidence>
<evidence type="ECO:0000256" key="1">
    <source>
        <dbReference type="ARBA" id="ARBA00023015"/>
    </source>
</evidence>
<dbReference type="InterPro" id="IPR001647">
    <property type="entry name" value="HTH_TetR"/>
</dbReference>
<dbReference type="GO" id="GO:0003700">
    <property type="term" value="F:DNA-binding transcription factor activity"/>
    <property type="evidence" value="ECO:0007669"/>
    <property type="project" value="TreeGrafter"/>
</dbReference>
<dbReference type="PROSITE" id="PS50977">
    <property type="entry name" value="HTH_TETR_2"/>
    <property type="match status" value="1"/>
</dbReference>
<dbReference type="InterPro" id="IPR009057">
    <property type="entry name" value="Homeodomain-like_sf"/>
</dbReference>
<dbReference type="Gene3D" id="1.10.357.10">
    <property type="entry name" value="Tetracycline Repressor, domain 2"/>
    <property type="match status" value="1"/>
</dbReference>
<dbReference type="GO" id="GO:0000976">
    <property type="term" value="F:transcription cis-regulatory region binding"/>
    <property type="evidence" value="ECO:0007669"/>
    <property type="project" value="TreeGrafter"/>
</dbReference>
<name>A0A809RWD5_9PROT</name>
<gene>
    <name evidence="6" type="ORF">DSYM_12150</name>
</gene>
<evidence type="ECO:0000256" key="4">
    <source>
        <dbReference type="PROSITE-ProRule" id="PRU00335"/>
    </source>
</evidence>
<organism evidence="6 7">
    <name type="scientific">Candidatus Desulfobacillus denitrificans</name>
    <dbReference type="NCBI Taxonomy" id="2608985"/>
    <lineage>
        <taxon>Bacteria</taxon>
        <taxon>Pseudomonadati</taxon>
        <taxon>Pseudomonadota</taxon>
        <taxon>Betaproteobacteria</taxon>
        <taxon>Candidatus Desulfobacillus</taxon>
    </lineage>
</organism>
<dbReference type="PRINTS" id="PR00455">
    <property type="entry name" value="HTHTETR"/>
</dbReference>
<keyword evidence="1" id="KW-0805">Transcription regulation</keyword>
<keyword evidence="2 4" id="KW-0238">DNA-binding</keyword>
<evidence type="ECO:0000256" key="3">
    <source>
        <dbReference type="ARBA" id="ARBA00023163"/>
    </source>
</evidence>
<evidence type="ECO:0000256" key="2">
    <source>
        <dbReference type="ARBA" id="ARBA00023125"/>
    </source>
</evidence>
<dbReference type="AlphaFoldDB" id="A0A809RWD5"/>
<dbReference type="Pfam" id="PF00440">
    <property type="entry name" value="TetR_N"/>
    <property type="match status" value="1"/>
</dbReference>
<dbReference type="KEGG" id="ddz:DSYM_12150"/>
<reference evidence="6" key="1">
    <citation type="journal article" name="DNA Res.">
        <title>The physiological potential of anammox bacteria as revealed by their core genome structure.</title>
        <authorList>
            <person name="Okubo T."/>
            <person name="Toyoda A."/>
            <person name="Fukuhara K."/>
            <person name="Uchiyama I."/>
            <person name="Harigaya Y."/>
            <person name="Kuroiwa M."/>
            <person name="Suzuki T."/>
            <person name="Murakami Y."/>
            <person name="Suwa Y."/>
            <person name="Takami H."/>
        </authorList>
    </citation>
    <scope>NUCLEOTIDE SEQUENCE</scope>
    <source>
        <strain evidence="6">317325-3</strain>
    </source>
</reference>
<sequence>MAKPEPSRQQLDRAAWIKAALDILAEQGLDGIRVEVLAKRLKVTKGSFYWHFKDRRDLLDAVLETWKDGRIRDIQKQTRALPGEELPRAYHVIEVYSANRNRKGMLIEIAMRDWARRDAAAAAVVEEVDAARLEFGRRGFEARGMPPLEASSRSLLLYAYVFGLSLMSCGKFDADMDEMKRWIADRIAR</sequence>
<accession>A0A809RWD5</accession>
<dbReference type="SUPFAM" id="SSF46689">
    <property type="entry name" value="Homeodomain-like"/>
    <property type="match status" value="1"/>
</dbReference>
<dbReference type="InterPro" id="IPR050109">
    <property type="entry name" value="HTH-type_TetR-like_transc_reg"/>
</dbReference>
<dbReference type="PANTHER" id="PTHR30055">
    <property type="entry name" value="HTH-TYPE TRANSCRIPTIONAL REGULATOR RUTR"/>
    <property type="match status" value="1"/>
</dbReference>
<keyword evidence="3" id="KW-0804">Transcription</keyword>